<evidence type="ECO:0000313" key="1">
    <source>
        <dbReference type="EMBL" id="PLX15510.1"/>
    </source>
</evidence>
<evidence type="ECO:0000313" key="2">
    <source>
        <dbReference type="Proteomes" id="UP000234857"/>
    </source>
</evidence>
<dbReference type="EMBL" id="PKTG01000138">
    <property type="protein sequence ID" value="PLX15510.1"/>
    <property type="molecule type" value="Genomic_DNA"/>
</dbReference>
<name>A0A2N5ZA22_MUIH1</name>
<proteinExistence type="predicted"/>
<dbReference type="AlphaFoldDB" id="A0A2N5ZA22"/>
<dbReference type="Proteomes" id="UP000234857">
    <property type="component" value="Unassembled WGS sequence"/>
</dbReference>
<evidence type="ECO:0008006" key="3">
    <source>
        <dbReference type="Google" id="ProtNLM"/>
    </source>
</evidence>
<accession>A0A2N5ZA22</accession>
<organism evidence="1 2">
    <name type="scientific">Muiribacterium halophilum</name>
    <dbReference type="NCBI Taxonomy" id="2053465"/>
    <lineage>
        <taxon>Bacteria</taxon>
        <taxon>Candidatus Muiribacteriota</taxon>
        <taxon>Candidatus Muiribacteriia</taxon>
        <taxon>Candidatus Muiribacteriales</taxon>
        <taxon>Candidatus Muiribacteriaceae</taxon>
        <taxon>Candidatus Muiribacterium</taxon>
    </lineage>
</organism>
<protein>
    <recommendedName>
        <fullName evidence="3">SGNH/GDSL hydrolase family protein</fullName>
    </recommendedName>
</protein>
<gene>
    <name evidence="1" type="ORF">C0601_12745</name>
</gene>
<reference evidence="1 2" key="1">
    <citation type="submission" date="2017-11" db="EMBL/GenBank/DDBJ databases">
        <title>Genome-resolved metagenomics identifies genetic mobility, metabolic interactions, and unexpected diversity in perchlorate-reducing communities.</title>
        <authorList>
            <person name="Barnum T.P."/>
            <person name="Figueroa I.A."/>
            <person name="Carlstrom C.I."/>
            <person name="Lucas L.N."/>
            <person name="Engelbrektson A.L."/>
            <person name="Coates J.D."/>
        </authorList>
    </citation>
    <scope>NUCLEOTIDE SEQUENCE [LARGE SCALE GENOMIC DNA]</scope>
    <source>
        <strain evidence="1">BM706</strain>
    </source>
</reference>
<comment type="caution">
    <text evidence="1">The sequence shown here is derived from an EMBL/GenBank/DDBJ whole genome shotgun (WGS) entry which is preliminary data.</text>
</comment>
<sequence>MKKNIKNFLNLFFRFKEIMFLLIIELFKSTSFFIKNIKIFFVFNKFYFYLKEFQLFKDNKLLYLGDSVVERIAKDDKDRRTLGDIVKSNLEEKTVVFSNSAYNARVYYFLIKALKSCNFPEKILIPINLRSFSNQWFFQPLWIFEKEINFICEYIHEKKPTIKKVKKDFFSKVEGDYLGTQLRKNSQFEELIKNKQNLSDEEYKYRKKNIFIYHYMFNLDPDHILIKYLRNIIVFSQQHSIRLFFYFTPINFQAGNEFVGEIFDKEILKKVNLLKKILVTKNTVCFDYSTFLQKEFFFNEHTPTEHLNERGRERLANKIVEDLKEFY</sequence>